<keyword evidence="3" id="KW-0732">Signal</keyword>
<sequence>MELWPWLTAALLLALLLLQLSRSAKFYAKIGLYCVLCFTVSAVAVVVCLLRHGGRTVENMRQGGRAGWGETPRRGQRRAAARFRFPNFPEGVVAPRGRVGRESLGSGFWAGRTGGGWDALQSWGAWSCWGPTCSSRPGLQSCFLASDQKSPAALCDAVAGLAGQPDQHLALRPHPAQPGPPASAGPLPSAQSRAWPPASPKILANWGILFRTLEALMCTLFIFPLSLTALGAGGSAMAALGLEARLGGIPEFQEGQPHSAHPPHFPMFPVSSCPSP</sequence>
<reference evidence="4 5" key="1">
    <citation type="submission" date="2022-11" db="EMBL/GenBank/DDBJ databases">
        <title>Whole genome sequence of Eschrichtius robustus ER-17-0199.</title>
        <authorList>
            <person name="Bruniche-Olsen A."/>
            <person name="Black A.N."/>
            <person name="Fields C.J."/>
            <person name="Walden K."/>
            <person name="Dewoody J.A."/>
        </authorList>
    </citation>
    <scope>NUCLEOTIDE SEQUENCE [LARGE SCALE GENOMIC DNA]</scope>
    <source>
        <strain evidence="4">ER-17-0199</strain>
        <tissue evidence="4">Blubber</tissue>
    </source>
</reference>
<feature type="region of interest" description="Disordered" evidence="1">
    <location>
        <begin position="253"/>
        <end position="276"/>
    </location>
</feature>
<feature type="signal peptide" evidence="3">
    <location>
        <begin position="1"/>
        <end position="23"/>
    </location>
</feature>
<name>A0AB34I3A4_ESCRO</name>
<keyword evidence="5" id="KW-1185">Reference proteome</keyword>
<feature type="transmembrane region" description="Helical" evidence="2">
    <location>
        <begin position="220"/>
        <end position="242"/>
    </location>
</feature>
<proteinExistence type="predicted"/>
<keyword evidence="2" id="KW-1133">Transmembrane helix</keyword>
<evidence type="ECO:0000313" key="4">
    <source>
        <dbReference type="EMBL" id="KAJ8797556.1"/>
    </source>
</evidence>
<evidence type="ECO:0000256" key="2">
    <source>
        <dbReference type="SAM" id="Phobius"/>
    </source>
</evidence>
<evidence type="ECO:0000256" key="3">
    <source>
        <dbReference type="SAM" id="SignalP"/>
    </source>
</evidence>
<feature type="transmembrane region" description="Helical" evidence="2">
    <location>
        <begin position="33"/>
        <end position="51"/>
    </location>
</feature>
<dbReference type="AlphaFoldDB" id="A0AB34I3A4"/>
<organism evidence="4 5">
    <name type="scientific">Eschrichtius robustus</name>
    <name type="common">California gray whale</name>
    <name type="synonym">Eschrichtius gibbosus</name>
    <dbReference type="NCBI Taxonomy" id="9764"/>
    <lineage>
        <taxon>Eukaryota</taxon>
        <taxon>Metazoa</taxon>
        <taxon>Chordata</taxon>
        <taxon>Craniata</taxon>
        <taxon>Vertebrata</taxon>
        <taxon>Euteleostomi</taxon>
        <taxon>Mammalia</taxon>
        <taxon>Eutheria</taxon>
        <taxon>Laurasiatheria</taxon>
        <taxon>Artiodactyla</taxon>
        <taxon>Whippomorpha</taxon>
        <taxon>Cetacea</taxon>
        <taxon>Mysticeti</taxon>
        <taxon>Eschrichtiidae</taxon>
        <taxon>Eschrichtius</taxon>
    </lineage>
</organism>
<feature type="chain" id="PRO_5044329060" evidence="3">
    <location>
        <begin position="24"/>
        <end position="276"/>
    </location>
</feature>
<dbReference type="EMBL" id="JAIQCJ010000212">
    <property type="protein sequence ID" value="KAJ8797556.1"/>
    <property type="molecule type" value="Genomic_DNA"/>
</dbReference>
<protein>
    <submittedName>
        <fullName evidence="4">Uncharacterized protein</fullName>
    </submittedName>
</protein>
<gene>
    <name evidence="4" type="ORF">J1605_017288</name>
</gene>
<keyword evidence="2" id="KW-0812">Transmembrane</keyword>
<feature type="region of interest" description="Disordered" evidence="1">
    <location>
        <begin position="168"/>
        <end position="193"/>
    </location>
</feature>
<comment type="caution">
    <text evidence="4">The sequence shown here is derived from an EMBL/GenBank/DDBJ whole genome shotgun (WGS) entry which is preliminary data.</text>
</comment>
<dbReference type="Proteomes" id="UP001159641">
    <property type="component" value="Unassembled WGS sequence"/>
</dbReference>
<accession>A0AB34I3A4</accession>
<keyword evidence="2" id="KW-0472">Membrane</keyword>
<evidence type="ECO:0000313" key="5">
    <source>
        <dbReference type="Proteomes" id="UP001159641"/>
    </source>
</evidence>
<evidence type="ECO:0000256" key="1">
    <source>
        <dbReference type="SAM" id="MobiDB-lite"/>
    </source>
</evidence>